<dbReference type="GO" id="GO:0003999">
    <property type="term" value="F:adenine phosphoribosyltransferase activity"/>
    <property type="evidence" value="ECO:0007669"/>
    <property type="project" value="UniProtKB-UniRule"/>
</dbReference>
<comment type="subcellular location">
    <subcellularLocation>
        <location evidence="2 11">Cytoplasm</location>
    </subcellularLocation>
</comment>
<evidence type="ECO:0000256" key="2">
    <source>
        <dbReference type="ARBA" id="ARBA00004496"/>
    </source>
</evidence>
<dbReference type="Gene3D" id="3.40.50.2020">
    <property type="match status" value="1"/>
</dbReference>
<dbReference type="AlphaFoldDB" id="A0A2Z6E0E4"/>
<keyword evidence="10 11" id="KW-0660">Purine salvage</keyword>
<proteinExistence type="inferred from homology"/>
<dbReference type="Proteomes" id="UP000262004">
    <property type="component" value="Chromosome"/>
</dbReference>
<dbReference type="PANTHER" id="PTHR11776:SF7">
    <property type="entry name" value="PHOSPHORIBOSYLTRANSFERASE DOMAIN-CONTAINING PROTEIN"/>
    <property type="match status" value="1"/>
</dbReference>
<comment type="similarity">
    <text evidence="4 11">Belongs to the purine/pyrimidine phosphoribosyltransferase family.</text>
</comment>
<evidence type="ECO:0000256" key="7">
    <source>
        <dbReference type="ARBA" id="ARBA00022490"/>
    </source>
</evidence>
<dbReference type="GO" id="GO:0005737">
    <property type="term" value="C:cytoplasm"/>
    <property type="evidence" value="ECO:0007669"/>
    <property type="project" value="UniProtKB-SubCell"/>
</dbReference>
<evidence type="ECO:0000313" key="13">
    <source>
        <dbReference type="EMBL" id="BBD78050.1"/>
    </source>
</evidence>
<reference evidence="13 14" key="1">
    <citation type="submission" date="2018-04" db="EMBL/GenBank/DDBJ databases">
        <title>Complete genome sequence of Hydrogenophilus thermoluteolus TH-1.</title>
        <authorList>
            <person name="Arai H."/>
        </authorList>
    </citation>
    <scope>NUCLEOTIDE SEQUENCE [LARGE SCALE GENOMIC DNA]</scope>
    <source>
        <strain evidence="13 14">TH-1</strain>
    </source>
</reference>
<keyword evidence="9 11" id="KW-0808">Transferase</keyword>
<dbReference type="KEGG" id="htl:HPTL_1792"/>
<name>A0A2Z6E0E4_HYDTE</name>
<comment type="catalytic activity">
    <reaction evidence="1 11">
        <text>AMP + diphosphate = 5-phospho-alpha-D-ribose 1-diphosphate + adenine</text>
        <dbReference type="Rhea" id="RHEA:16609"/>
        <dbReference type="ChEBI" id="CHEBI:16708"/>
        <dbReference type="ChEBI" id="CHEBI:33019"/>
        <dbReference type="ChEBI" id="CHEBI:58017"/>
        <dbReference type="ChEBI" id="CHEBI:456215"/>
        <dbReference type="EC" id="2.4.2.7"/>
    </reaction>
</comment>
<evidence type="ECO:0000259" key="12">
    <source>
        <dbReference type="Pfam" id="PF00156"/>
    </source>
</evidence>
<dbReference type="GO" id="GO:0006166">
    <property type="term" value="P:purine ribonucleoside salvage"/>
    <property type="evidence" value="ECO:0007669"/>
    <property type="project" value="UniProtKB-UniRule"/>
</dbReference>
<gene>
    <name evidence="11 13" type="primary">apt</name>
    <name evidence="13" type="ORF">HPTL_1792</name>
</gene>
<keyword evidence="7 11" id="KW-0963">Cytoplasm</keyword>
<evidence type="ECO:0000256" key="8">
    <source>
        <dbReference type="ARBA" id="ARBA00022676"/>
    </source>
</evidence>
<dbReference type="RefSeq" id="WP_119335721.1">
    <property type="nucleotide sequence ID" value="NZ_AP018558.1"/>
</dbReference>
<comment type="subunit">
    <text evidence="5 11">Homodimer.</text>
</comment>
<dbReference type="NCBIfam" id="NF002636">
    <property type="entry name" value="PRK02304.1-5"/>
    <property type="match status" value="1"/>
</dbReference>
<comment type="function">
    <text evidence="11">Catalyzes a salvage reaction resulting in the formation of AMP, that is energically less costly than de novo synthesis.</text>
</comment>
<dbReference type="FunFam" id="3.40.50.2020:FF:000021">
    <property type="entry name" value="Adenine phosphoribosyltransferase"/>
    <property type="match status" value="1"/>
</dbReference>
<dbReference type="InterPro" id="IPR000836">
    <property type="entry name" value="PRTase_dom"/>
</dbReference>
<sequence>MSALPPPLPDPAPLVARIRTIPDWPKPGVLFRDITPLLLDPQAFRLLVDTFVIRYMHEKIDRVAGIDARGFIIGSVVAHQLNAGFIPIRKAGKLPFTTLRERYTLEYGEAEVEIHTDAIEPGARALLIDDLIATGGTMVAAANLLTRLGANVVETAAIIDLPALGGSARLREAGFSVFTLCSF</sequence>
<evidence type="ECO:0000256" key="11">
    <source>
        <dbReference type="HAMAP-Rule" id="MF_00004"/>
    </source>
</evidence>
<dbReference type="SUPFAM" id="SSF53271">
    <property type="entry name" value="PRTase-like"/>
    <property type="match status" value="1"/>
</dbReference>
<dbReference type="UniPathway" id="UPA00588">
    <property type="reaction ID" value="UER00646"/>
</dbReference>
<evidence type="ECO:0000256" key="4">
    <source>
        <dbReference type="ARBA" id="ARBA00008391"/>
    </source>
</evidence>
<evidence type="ECO:0000313" key="14">
    <source>
        <dbReference type="Proteomes" id="UP000262004"/>
    </source>
</evidence>
<organism evidence="13 14">
    <name type="scientific">Hydrogenophilus thermoluteolus</name>
    <name type="common">Pseudomonas hydrogenothermophila</name>
    <dbReference type="NCBI Taxonomy" id="297"/>
    <lineage>
        <taxon>Bacteria</taxon>
        <taxon>Pseudomonadati</taxon>
        <taxon>Pseudomonadota</taxon>
        <taxon>Hydrogenophilia</taxon>
        <taxon>Hydrogenophilales</taxon>
        <taxon>Hydrogenophilaceae</taxon>
        <taxon>Hydrogenophilus</taxon>
    </lineage>
</organism>
<evidence type="ECO:0000256" key="9">
    <source>
        <dbReference type="ARBA" id="ARBA00022679"/>
    </source>
</evidence>
<dbReference type="EC" id="2.4.2.7" evidence="6 11"/>
<dbReference type="Pfam" id="PF00156">
    <property type="entry name" value="Pribosyltran"/>
    <property type="match status" value="1"/>
</dbReference>
<evidence type="ECO:0000256" key="6">
    <source>
        <dbReference type="ARBA" id="ARBA00011893"/>
    </source>
</evidence>
<dbReference type="PANTHER" id="PTHR11776">
    <property type="entry name" value="ADENINE PHOSPHORIBOSYLTRANSFERASE"/>
    <property type="match status" value="1"/>
</dbReference>
<dbReference type="InterPro" id="IPR050120">
    <property type="entry name" value="Adenine_PRTase"/>
</dbReference>
<dbReference type="NCBIfam" id="TIGR01090">
    <property type="entry name" value="apt"/>
    <property type="match status" value="1"/>
</dbReference>
<protein>
    <recommendedName>
        <fullName evidence="6 11">Adenine phosphoribosyltransferase</fullName>
        <shortName evidence="11">APRT</shortName>
        <ecNumber evidence="6 11">2.4.2.7</ecNumber>
    </recommendedName>
</protein>
<evidence type="ECO:0000256" key="10">
    <source>
        <dbReference type="ARBA" id="ARBA00022726"/>
    </source>
</evidence>
<evidence type="ECO:0000256" key="1">
    <source>
        <dbReference type="ARBA" id="ARBA00000868"/>
    </source>
</evidence>
<keyword evidence="14" id="KW-1185">Reference proteome</keyword>
<comment type="pathway">
    <text evidence="3 11">Purine metabolism; AMP biosynthesis via salvage pathway; AMP from adenine: step 1/1.</text>
</comment>
<dbReference type="HAMAP" id="MF_00004">
    <property type="entry name" value="Aden_phosphoribosyltr"/>
    <property type="match status" value="1"/>
</dbReference>
<dbReference type="InterPro" id="IPR005764">
    <property type="entry name" value="Ade_phspho_trans"/>
</dbReference>
<dbReference type="NCBIfam" id="NF002634">
    <property type="entry name" value="PRK02304.1-3"/>
    <property type="match status" value="1"/>
</dbReference>
<feature type="domain" description="Phosphoribosyltransferase" evidence="12">
    <location>
        <begin position="54"/>
        <end position="162"/>
    </location>
</feature>
<dbReference type="CDD" id="cd06223">
    <property type="entry name" value="PRTases_typeI"/>
    <property type="match status" value="1"/>
</dbReference>
<dbReference type="OrthoDB" id="5292724at2"/>
<evidence type="ECO:0000256" key="3">
    <source>
        <dbReference type="ARBA" id="ARBA00004659"/>
    </source>
</evidence>
<evidence type="ECO:0000256" key="5">
    <source>
        <dbReference type="ARBA" id="ARBA00011738"/>
    </source>
</evidence>
<dbReference type="EMBL" id="AP018558">
    <property type="protein sequence ID" value="BBD78050.1"/>
    <property type="molecule type" value="Genomic_DNA"/>
</dbReference>
<dbReference type="InterPro" id="IPR029057">
    <property type="entry name" value="PRTase-like"/>
</dbReference>
<dbReference type="GO" id="GO:0006168">
    <property type="term" value="P:adenine salvage"/>
    <property type="evidence" value="ECO:0007669"/>
    <property type="project" value="InterPro"/>
</dbReference>
<dbReference type="GO" id="GO:0044209">
    <property type="term" value="P:AMP salvage"/>
    <property type="evidence" value="ECO:0007669"/>
    <property type="project" value="UniProtKB-UniRule"/>
</dbReference>
<accession>A0A2Z6E0E4</accession>
<keyword evidence="8 11" id="KW-0328">Glycosyltransferase</keyword>